<keyword evidence="1" id="KW-0732">Signal</keyword>
<name>A0AAN8JTJ2_PATCE</name>
<sequence length="645" mass="69333">MKGSVVCSVVLILLEIYLTTCMPITKDAENTTQIYNDVAINSTTDGVLNEIVNYVLEDVVNKNTTDSNDTVVSNTAAYNRSKLLKKEMLLKHIQKTGVNFMNLGKPVVADTLNKLYRMKLGSKYPKYAFEILDGQSIFEYLWNKEKQNILKKQSNSSENKSSKNAVPNKTNVLGLPTVYGDNLVNTIEPQYTAYKQSMGHKSIRSSNKTSKVISEDSVDLPNVTLNDLESKLTPSSTIHDDDDTNDSFVVHPIQISHVQSVSETNDIKIEPTSSSDALVHEKTAVAEKIYEKQSVGIKAHVSSQAENSVVESSFKVYPDSASLTEFSTSFNQDRTSGMISTFSKSSDGGIPVLNSASFNIGKSALKLLNDPLPIVKLAEILNSNTEINPTVTIDYATPATETQNTIVIEKSNYSFQSTTQILPSRVEILARESMSDLEIMQRDSRITQLDSNVDYIASSFVNGVSITATVNDLSAVSTGRSSVAAVEEPSVAVVESSVAATGEPSSSVAVGEPSVLGSLDLLKPAGSVVESSVAATGESSSIAAGEQSMLGSLNLQRSTASVNESRGEITVDSATTTSSRPAVSKGAFSHNVATVHFLTVATGAPIQIITTPAPSPVPQFNWCKFLCNVMLQCSPSCVGHISSWN</sequence>
<gene>
    <name evidence="2" type="ORF">SNE40_010119</name>
</gene>
<reference evidence="2 3" key="1">
    <citation type="submission" date="2024-01" db="EMBL/GenBank/DDBJ databases">
        <title>The genome of the rayed Mediterranean limpet Patella caerulea (Linnaeus, 1758).</title>
        <authorList>
            <person name="Anh-Thu Weber A."/>
            <person name="Halstead-Nussloch G."/>
        </authorList>
    </citation>
    <scope>NUCLEOTIDE SEQUENCE [LARGE SCALE GENOMIC DNA]</scope>
    <source>
        <strain evidence="2">AATW-2023a</strain>
        <tissue evidence="2">Whole specimen</tissue>
    </source>
</reference>
<comment type="caution">
    <text evidence="2">The sequence shown here is derived from an EMBL/GenBank/DDBJ whole genome shotgun (WGS) entry which is preliminary data.</text>
</comment>
<proteinExistence type="predicted"/>
<evidence type="ECO:0000313" key="3">
    <source>
        <dbReference type="Proteomes" id="UP001347796"/>
    </source>
</evidence>
<feature type="signal peptide" evidence="1">
    <location>
        <begin position="1"/>
        <end position="21"/>
    </location>
</feature>
<protein>
    <submittedName>
        <fullName evidence="2">Uncharacterized protein</fullName>
    </submittedName>
</protein>
<evidence type="ECO:0000256" key="1">
    <source>
        <dbReference type="SAM" id="SignalP"/>
    </source>
</evidence>
<accession>A0AAN8JTJ2</accession>
<keyword evidence="3" id="KW-1185">Reference proteome</keyword>
<dbReference type="EMBL" id="JAZGQO010000007">
    <property type="protein sequence ID" value="KAK6182421.1"/>
    <property type="molecule type" value="Genomic_DNA"/>
</dbReference>
<organism evidence="2 3">
    <name type="scientific">Patella caerulea</name>
    <name type="common">Rayed Mediterranean limpet</name>
    <dbReference type="NCBI Taxonomy" id="87958"/>
    <lineage>
        <taxon>Eukaryota</taxon>
        <taxon>Metazoa</taxon>
        <taxon>Spiralia</taxon>
        <taxon>Lophotrochozoa</taxon>
        <taxon>Mollusca</taxon>
        <taxon>Gastropoda</taxon>
        <taxon>Patellogastropoda</taxon>
        <taxon>Patelloidea</taxon>
        <taxon>Patellidae</taxon>
        <taxon>Patella</taxon>
    </lineage>
</organism>
<evidence type="ECO:0000313" key="2">
    <source>
        <dbReference type="EMBL" id="KAK6182421.1"/>
    </source>
</evidence>
<dbReference type="AlphaFoldDB" id="A0AAN8JTJ2"/>
<feature type="chain" id="PRO_5042957088" evidence="1">
    <location>
        <begin position="22"/>
        <end position="645"/>
    </location>
</feature>
<dbReference type="Proteomes" id="UP001347796">
    <property type="component" value="Unassembled WGS sequence"/>
</dbReference>